<organism evidence="1 2">
    <name type="scientific">Aeromonas veronii</name>
    <dbReference type="NCBI Taxonomy" id="654"/>
    <lineage>
        <taxon>Bacteria</taxon>
        <taxon>Pseudomonadati</taxon>
        <taxon>Pseudomonadota</taxon>
        <taxon>Gammaproteobacteria</taxon>
        <taxon>Aeromonadales</taxon>
        <taxon>Aeromonadaceae</taxon>
        <taxon>Aeromonas</taxon>
    </lineage>
</organism>
<gene>
    <name evidence="1" type="ORF">AERO8C_20207</name>
</gene>
<protein>
    <submittedName>
        <fullName evidence="1">Uncharacterized protein</fullName>
    </submittedName>
</protein>
<dbReference type="EMBL" id="CABWLC010000012">
    <property type="protein sequence ID" value="VXA85057.1"/>
    <property type="molecule type" value="Genomic_DNA"/>
</dbReference>
<evidence type="ECO:0000313" key="1">
    <source>
        <dbReference type="EMBL" id="VXA85057.1"/>
    </source>
</evidence>
<accession>A0A653L1Y6</accession>
<reference evidence="1 2" key="1">
    <citation type="submission" date="2019-10" db="EMBL/GenBank/DDBJ databases">
        <authorList>
            <person name="Karimi E."/>
        </authorList>
    </citation>
    <scope>NUCLEOTIDE SEQUENCE [LARGE SCALE GENOMIC DNA]</scope>
    <source>
        <strain evidence="1">Aeromonas sp. 8C</strain>
    </source>
</reference>
<sequence>MTTHLKFCRHSVATFMFSINNDTLLL</sequence>
<proteinExistence type="predicted"/>
<dbReference type="Proteomes" id="UP000439123">
    <property type="component" value="Unassembled WGS sequence"/>
</dbReference>
<dbReference type="AlphaFoldDB" id="A0A653L1Y6"/>
<name>A0A653L1Y6_AERVE</name>
<evidence type="ECO:0000313" key="2">
    <source>
        <dbReference type="Proteomes" id="UP000439123"/>
    </source>
</evidence>